<dbReference type="Gene3D" id="1.10.510.10">
    <property type="entry name" value="Transferase(Phosphotransferase) domain 1"/>
    <property type="match status" value="1"/>
</dbReference>
<sequence length="336" mass="37419">MPNFDDKRVTRIQAAHIALLHQPQAQGATISDFKTSAQHPCPKPVPTKRDAPSPASERPGKATRLICPNSQRPDTMKWEGSIDTSLPVQDGSPWDTFRKYYECDLAGPVAVSVRISGDRAVRAIRQYPKEDSEQVLQALRSLRHRNLASIVEIYRFSNSIYTLSNFDPLVLDHIVACKAFPNEQELAAIMSQLIAGLSYLMARSFHHPSLICSNVLMNLHGELKIGCIDSCVIREFGSLEPDDLAPVSRIMMELMQKYVKDDGVVGIDNLDRWRSSPAAIEFLCATTSVSSFAELQEQRLLTEIPNCPGDLIGLAWFALISARTFYSYTPRPDAAD</sequence>
<comment type="caution">
    <text evidence="2">The sequence shown here is derived from an EMBL/GenBank/DDBJ whole genome shotgun (WGS) entry which is preliminary data.</text>
</comment>
<dbReference type="EMBL" id="JAQJAC010000010">
    <property type="protein sequence ID" value="KAJ5568910.1"/>
    <property type="molecule type" value="Genomic_DNA"/>
</dbReference>
<protein>
    <recommendedName>
        <fullName evidence="4">Protein kinase domain-containing protein</fullName>
    </recommendedName>
</protein>
<dbReference type="AlphaFoldDB" id="A0AAD6GN96"/>
<proteinExistence type="predicted"/>
<dbReference type="InterPro" id="IPR011009">
    <property type="entry name" value="Kinase-like_dom_sf"/>
</dbReference>
<dbReference type="Proteomes" id="UP001216150">
    <property type="component" value="Unassembled WGS sequence"/>
</dbReference>
<reference evidence="2 3" key="1">
    <citation type="journal article" date="2023" name="IMA Fungus">
        <title>Comparative genomic study of the Penicillium genus elucidates a diverse pangenome and 15 lateral gene transfer events.</title>
        <authorList>
            <person name="Petersen C."/>
            <person name="Sorensen T."/>
            <person name="Nielsen M.R."/>
            <person name="Sondergaard T.E."/>
            <person name="Sorensen J.L."/>
            <person name="Fitzpatrick D.A."/>
            <person name="Frisvad J.C."/>
            <person name="Nielsen K.L."/>
        </authorList>
    </citation>
    <scope>NUCLEOTIDE SEQUENCE [LARGE SCALE GENOMIC DNA]</scope>
    <source>
        <strain evidence="2 3">IBT 29057</strain>
    </source>
</reference>
<evidence type="ECO:0008006" key="4">
    <source>
        <dbReference type="Google" id="ProtNLM"/>
    </source>
</evidence>
<keyword evidence="3" id="KW-1185">Reference proteome</keyword>
<accession>A0AAD6GN96</accession>
<dbReference type="SUPFAM" id="SSF56112">
    <property type="entry name" value="Protein kinase-like (PK-like)"/>
    <property type="match status" value="1"/>
</dbReference>
<feature type="region of interest" description="Disordered" evidence="1">
    <location>
        <begin position="34"/>
        <end position="63"/>
    </location>
</feature>
<evidence type="ECO:0000313" key="3">
    <source>
        <dbReference type="Proteomes" id="UP001216150"/>
    </source>
</evidence>
<gene>
    <name evidence="2" type="ORF">N7450_011396</name>
</gene>
<organism evidence="2 3">
    <name type="scientific">Penicillium hetheringtonii</name>
    <dbReference type="NCBI Taxonomy" id="911720"/>
    <lineage>
        <taxon>Eukaryota</taxon>
        <taxon>Fungi</taxon>
        <taxon>Dikarya</taxon>
        <taxon>Ascomycota</taxon>
        <taxon>Pezizomycotina</taxon>
        <taxon>Eurotiomycetes</taxon>
        <taxon>Eurotiomycetidae</taxon>
        <taxon>Eurotiales</taxon>
        <taxon>Aspergillaceae</taxon>
        <taxon>Penicillium</taxon>
    </lineage>
</organism>
<evidence type="ECO:0000313" key="2">
    <source>
        <dbReference type="EMBL" id="KAJ5568910.1"/>
    </source>
</evidence>
<name>A0AAD6GN96_9EURO</name>
<evidence type="ECO:0000256" key="1">
    <source>
        <dbReference type="SAM" id="MobiDB-lite"/>
    </source>
</evidence>